<dbReference type="AlphaFoldDB" id="A0A927CB70"/>
<evidence type="ECO:0000313" key="4">
    <source>
        <dbReference type="Proteomes" id="UP000639396"/>
    </source>
</evidence>
<dbReference type="Pfam" id="PF11127">
    <property type="entry name" value="YgaP-like_TM"/>
    <property type="match status" value="1"/>
</dbReference>
<organism evidence="3 4">
    <name type="scientific">Paenibacillus oceani</name>
    <dbReference type="NCBI Taxonomy" id="2772510"/>
    <lineage>
        <taxon>Bacteria</taxon>
        <taxon>Bacillati</taxon>
        <taxon>Bacillota</taxon>
        <taxon>Bacilli</taxon>
        <taxon>Bacillales</taxon>
        <taxon>Paenibacillaceae</taxon>
        <taxon>Paenibacillus</taxon>
    </lineage>
</organism>
<dbReference type="InterPro" id="IPR021309">
    <property type="entry name" value="YgaP-like_TM"/>
</dbReference>
<proteinExistence type="predicted"/>
<evidence type="ECO:0000259" key="2">
    <source>
        <dbReference type="Pfam" id="PF11127"/>
    </source>
</evidence>
<comment type="caution">
    <text evidence="3">The sequence shown here is derived from an EMBL/GenBank/DDBJ whole genome shotgun (WGS) entry which is preliminary data.</text>
</comment>
<feature type="transmembrane region" description="Helical" evidence="1">
    <location>
        <begin position="32"/>
        <end position="55"/>
    </location>
</feature>
<keyword evidence="1" id="KW-0472">Membrane</keyword>
<reference evidence="3" key="1">
    <citation type="submission" date="2020-09" db="EMBL/GenBank/DDBJ databases">
        <title>A novel bacterium of genus Paenibacillus, isolated from South China Sea.</title>
        <authorList>
            <person name="Huang H."/>
            <person name="Mo K."/>
            <person name="Hu Y."/>
        </authorList>
    </citation>
    <scope>NUCLEOTIDE SEQUENCE</scope>
    <source>
        <strain evidence="3">IB182363</strain>
    </source>
</reference>
<feature type="domain" description="Inner membrane protein YgaP-like transmembrane" evidence="2">
    <location>
        <begin position="1"/>
        <end position="62"/>
    </location>
</feature>
<evidence type="ECO:0000256" key="1">
    <source>
        <dbReference type="SAM" id="Phobius"/>
    </source>
</evidence>
<gene>
    <name evidence="3" type="ORF">IDH45_19735</name>
</gene>
<dbReference type="EMBL" id="JACXJA010000027">
    <property type="protein sequence ID" value="MBD2864219.1"/>
    <property type="molecule type" value="Genomic_DNA"/>
</dbReference>
<keyword evidence="1" id="KW-0812">Transmembrane</keyword>
<evidence type="ECO:0000313" key="3">
    <source>
        <dbReference type="EMBL" id="MBD2864219.1"/>
    </source>
</evidence>
<feature type="transmembrane region" description="Helical" evidence="1">
    <location>
        <begin position="9"/>
        <end position="26"/>
    </location>
</feature>
<dbReference type="Proteomes" id="UP000639396">
    <property type="component" value="Unassembled WGS sequence"/>
</dbReference>
<name>A0A927CB70_9BACL</name>
<keyword evidence="4" id="KW-1185">Reference proteome</keyword>
<accession>A0A927CB70</accession>
<protein>
    <submittedName>
        <fullName evidence="3">DUF2892 domain-containing protein</fullName>
    </submittedName>
</protein>
<keyword evidence="1" id="KW-1133">Transmembrane helix</keyword>
<sequence>MKNVGRADRIVRVAAGAGLLSMLLVVEGPWKYAGLLGVPLLLSGLAGICWMYRLLKVNTCPVKRP</sequence>
<dbReference type="RefSeq" id="WP_190929842.1">
    <property type="nucleotide sequence ID" value="NZ_JACXJA010000027.1"/>
</dbReference>